<sequence>MTPSRRPCGMTPLSQHTLNRSVSFTRRIALWFYVCYKGTAAPPSADPSTVTSVEFLSDRLMRVVVGGSESAPVRGDLGLLEGQQHRWTKQISGFIDINFGTPLVSLDLYSVRSRLLRADLIKVWKIMNGADPGNNFQAEVIKVAAEGDVRGVTSDSNNNHKYYNLFIKFLLGTAFQQQGASMMNGHRRELLIYSDIIADLNDFQAKTSGDKYHINIPEFVYGICTDDDYVLVMKDLSADG</sequence>
<organism evidence="1 2">
    <name type="scientific">Petrolisthes manimaculis</name>
    <dbReference type="NCBI Taxonomy" id="1843537"/>
    <lineage>
        <taxon>Eukaryota</taxon>
        <taxon>Metazoa</taxon>
        <taxon>Ecdysozoa</taxon>
        <taxon>Arthropoda</taxon>
        <taxon>Crustacea</taxon>
        <taxon>Multicrustacea</taxon>
        <taxon>Malacostraca</taxon>
        <taxon>Eumalacostraca</taxon>
        <taxon>Eucarida</taxon>
        <taxon>Decapoda</taxon>
        <taxon>Pleocyemata</taxon>
        <taxon>Anomura</taxon>
        <taxon>Galatheoidea</taxon>
        <taxon>Porcellanidae</taxon>
        <taxon>Petrolisthes</taxon>
    </lineage>
</organism>
<dbReference type="AlphaFoldDB" id="A0AAE1P1A4"/>
<evidence type="ECO:0000313" key="1">
    <source>
        <dbReference type="EMBL" id="KAK4299341.1"/>
    </source>
</evidence>
<keyword evidence="2" id="KW-1185">Reference proteome</keyword>
<dbReference type="Proteomes" id="UP001292094">
    <property type="component" value="Unassembled WGS sequence"/>
</dbReference>
<name>A0AAE1P1A4_9EUCA</name>
<gene>
    <name evidence="1" type="ORF">Pmani_028374</name>
</gene>
<evidence type="ECO:0000313" key="2">
    <source>
        <dbReference type="Proteomes" id="UP001292094"/>
    </source>
</evidence>
<reference evidence="1" key="1">
    <citation type="submission" date="2023-11" db="EMBL/GenBank/DDBJ databases">
        <title>Genome assemblies of two species of porcelain crab, Petrolisthes cinctipes and Petrolisthes manimaculis (Anomura: Porcellanidae).</title>
        <authorList>
            <person name="Angst P."/>
        </authorList>
    </citation>
    <scope>NUCLEOTIDE SEQUENCE</scope>
    <source>
        <strain evidence="1">PB745_02</strain>
        <tissue evidence="1">Gill</tissue>
    </source>
</reference>
<accession>A0AAE1P1A4</accession>
<proteinExistence type="predicted"/>
<protein>
    <submittedName>
        <fullName evidence="1">Uncharacterized protein</fullName>
    </submittedName>
</protein>
<dbReference type="EMBL" id="JAWZYT010003265">
    <property type="protein sequence ID" value="KAK4299341.1"/>
    <property type="molecule type" value="Genomic_DNA"/>
</dbReference>
<comment type="caution">
    <text evidence="1">The sequence shown here is derived from an EMBL/GenBank/DDBJ whole genome shotgun (WGS) entry which is preliminary data.</text>
</comment>